<protein>
    <recommendedName>
        <fullName evidence="3">Bacterial transcriptional activator domain-containing protein</fullName>
    </recommendedName>
</protein>
<dbReference type="Gene3D" id="3.40.50.300">
    <property type="entry name" value="P-loop containing nucleotide triphosphate hydrolases"/>
    <property type="match status" value="1"/>
</dbReference>
<dbReference type="Gene3D" id="1.25.40.10">
    <property type="entry name" value="Tetratricopeptide repeat domain"/>
    <property type="match status" value="1"/>
</dbReference>
<keyword evidence="5" id="KW-1185">Reference proteome</keyword>
<evidence type="ECO:0000313" key="5">
    <source>
        <dbReference type="Proteomes" id="UP000639973"/>
    </source>
</evidence>
<dbReference type="InterPro" id="IPR036388">
    <property type="entry name" value="WH-like_DNA-bd_sf"/>
</dbReference>
<proteinExistence type="predicted"/>
<organism evidence="4 5">
    <name type="scientific">Deinococcus aerolatus</name>
    <dbReference type="NCBI Taxonomy" id="522487"/>
    <lineage>
        <taxon>Bacteria</taxon>
        <taxon>Thermotogati</taxon>
        <taxon>Deinococcota</taxon>
        <taxon>Deinococci</taxon>
        <taxon>Deinococcales</taxon>
        <taxon>Deinococcaceae</taxon>
        <taxon>Deinococcus</taxon>
    </lineage>
</organism>
<dbReference type="Gene3D" id="1.10.10.10">
    <property type="entry name" value="Winged helix-like DNA-binding domain superfamily/Winged helix DNA-binding domain"/>
    <property type="match status" value="1"/>
</dbReference>
<dbReference type="Pfam" id="PF03704">
    <property type="entry name" value="BTAD"/>
    <property type="match status" value="1"/>
</dbReference>
<evidence type="ECO:0000256" key="2">
    <source>
        <dbReference type="ARBA" id="ARBA00022840"/>
    </source>
</evidence>
<dbReference type="InterPro" id="IPR027417">
    <property type="entry name" value="P-loop_NTPase"/>
</dbReference>
<dbReference type="InterPro" id="IPR041664">
    <property type="entry name" value="AAA_16"/>
</dbReference>
<dbReference type="PANTHER" id="PTHR16305">
    <property type="entry name" value="TESTICULAR SOLUBLE ADENYLYL CYCLASE"/>
    <property type="match status" value="1"/>
</dbReference>
<evidence type="ECO:0000313" key="4">
    <source>
        <dbReference type="EMBL" id="GGL88067.1"/>
    </source>
</evidence>
<dbReference type="InterPro" id="IPR005158">
    <property type="entry name" value="BTAD"/>
</dbReference>
<dbReference type="SUPFAM" id="SSF52540">
    <property type="entry name" value="P-loop containing nucleoside triphosphate hydrolases"/>
    <property type="match status" value="1"/>
</dbReference>
<dbReference type="EMBL" id="BMOL01000014">
    <property type="protein sequence ID" value="GGL88067.1"/>
    <property type="molecule type" value="Genomic_DNA"/>
</dbReference>
<keyword evidence="1" id="KW-0547">Nucleotide-binding</keyword>
<feature type="domain" description="Bacterial transcriptional activator" evidence="3">
    <location>
        <begin position="83"/>
        <end position="219"/>
    </location>
</feature>
<dbReference type="Proteomes" id="UP000639973">
    <property type="component" value="Unassembled WGS sequence"/>
</dbReference>
<evidence type="ECO:0000256" key="1">
    <source>
        <dbReference type="ARBA" id="ARBA00022741"/>
    </source>
</evidence>
<evidence type="ECO:0000259" key="3">
    <source>
        <dbReference type="SMART" id="SM01043"/>
    </source>
</evidence>
<sequence length="706" mass="76953">MPTVTHTDGTVIPLDRKTAGVLAVLACTGRSSRSRLAGLLWPDSRESLARNSLVQLMRRWRRTVGENLVEGGDTVSLTGAVSVDATEVFDAYLAGQDEALGALQGALLEPYAYSDLPEFDEWLRGERDRWHEARRGALTRLCDRDTDRAAYNDALGWAERLLALTPASEEAFLRVMKLQYLLGDRDRALATYHRCEAALRREHHVAPLPATLALARLVQESRTISRPAPPPIPAMPPAVRCPPVLVGREREWALMNDAWSRGLSIVVSGEPGIGKTRLMREFIASKGAWFHLDGRPGDTTVPYGTYARVWRALLRARPDIDLPGWAREQLALFLPELSPAQTPDAATPDQEGLAHAMDELALRACQGMAGVVADDIQYYDAASMELSSAIAVRYAPFTVQGGIVPLLTAHRKGELPAYVEASLRRLVAVGHGIWIDLQPLDDTAVTRVLASLDLPLSGGDVARLTRSSNGNPLFLLEAVKHLIEHAPGGPAPALPEKVHGVIGERLRRLSPKALLLAQAACVLQTDVDLDLVTTMLDAPLLDMLPAWQELEGAQILQQGRFSHDLVYESVRAGMSKSVRQALHRRAARALEREGEEPARIARHWTEGGDARRAVPALQAAARSAVAAQRYAEAAEALEQAAATLEATGEPHQAFDIRRTLAAEVLWPGGAHARLAACLHRLAQTARTPELHASVERLKNELTSTLA</sequence>
<comment type="caution">
    <text evidence="4">The sequence shown here is derived from an EMBL/GenBank/DDBJ whole genome shotgun (WGS) entry which is preliminary data.</text>
</comment>
<accession>A0ABQ2GDC1</accession>
<dbReference type="SUPFAM" id="SSF48452">
    <property type="entry name" value="TPR-like"/>
    <property type="match status" value="1"/>
</dbReference>
<dbReference type="SMART" id="SM01043">
    <property type="entry name" value="BTAD"/>
    <property type="match status" value="1"/>
</dbReference>
<keyword evidence="2" id="KW-0067">ATP-binding</keyword>
<gene>
    <name evidence="4" type="ORF">GCM10010840_27640</name>
</gene>
<name>A0ABQ2GDC1_9DEIO</name>
<dbReference type="InterPro" id="IPR011990">
    <property type="entry name" value="TPR-like_helical_dom_sf"/>
</dbReference>
<dbReference type="Pfam" id="PF13191">
    <property type="entry name" value="AAA_16"/>
    <property type="match status" value="1"/>
</dbReference>
<reference evidence="5" key="1">
    <citation type="journal article" date="2019" name="Int. J. Syst. Evol. Microbiol.">
        <title>The Global Catalogue of Microorganisms (GCM) 10K type strain sequencing project: providing services to taxonomists for standard genome sequencing and annotation.</title>
        <authorList>
            <consortium name="The Broad Institute Genomics Platform"/>
            <consortium name="The Broad Institute Genome Sequencing Center for Infectious Disease"/>
            <person name="Wu L."/>
            <person name="Ma J."/>
        </authorList>
    </citation>
    <scope>NUCLEOTIDE SEQUENCE [LARGE SCALE GENOMIC DNA]</scope>
    <source>
        <strain evidence="5">JCM 15442</strain>
    </source>
</reference>
<dbReference type="PANTHER" id="PTHR16305:SF28">
    <property type="entry name" value="GUANYLATE CYCLASE DOMAIN-CONTAINING PROTEIN"/>
    <property type="match status" value="1"/>
</dbReference>